<evidence type="ECO:0000313" key="3">
    <source>
        <dbReference type="Proteomes" id="UP001152795"/>
    </source>
</evidence>
<sequence>MEIECSSEEGTKNETQAEPPLPCMDGLPETNSGVENSNCVNGSPLNSIKNGEPNVSKNGEPNVSKNGQPSPEPAKNGLPPSQSPKGSGTLFRFFSPVTPGSKTTTVEHSKTPSKDDGKTPSKDDGRTPSKDDGRTPSKDSGDVVGSPCTPINTKTSPGGSANGETPNPGTVSSSGMKTTTPRRNTPGRKLSVEEKLKREEERVRKQKEKVIEVKIY</sequence>
<name>A0A7D9K3I3_PARCT</name>
<feature type="compositionally biased region" description="Polar residues" evidence="1">
    <location>
        <begin position="149"/>
        <end position="183"/>
    </location>
</feature>
<dbReference type="EMBL" id="CACRXK020027298">
    <property type="protein sequence ID" value="CAB4040823.1"/>
    <property type="molecule type" value="Genomic_DNA"/>
</dbReference>
<protein>
    <submittedName>
        <fullName evidence="2">Uncharacterized protein</fullName>
    </submittedName>
</protein>
<feature type="region of interest" description="Disordered" evidence="1">
    <location>
        <begin position="1"/>
        <end position="207"/>
    </location>
</feature>
<feature type="compositionally biased region" description="Basic and acidic residues" evidence="1">
    <location>
        <begin position="190"/>
        <end position="207"/>
    </location>
</feature>
<accession>A0A7D9K3I3</accession>
<dbReference type="Proteomes" id="UP001152795">
    <property type="component" value="Unassembled WGS sequence"/>
</dbReference>
<dbReference type="AlphaFoldDB" id="A0A7D9K3I3"/>
<feature type="compositionally biased region" description="Basic and acidic residues" evidence="1">
    <location>
        <begin position="105"/>
        <end position="141"/>
    </location>
</feature>
<comment type="caution">
    <text evidence="2">The sequence shown here is derived from an EMBL/GenBank/DDBJ whole genome shotgun (WGS) entry which is preliminary data.</text>
</comment>
<reference evidence="2" key="1">
    <citation type="submission" date="2020-04" db="EMBL/GenBank/DDBJ databases">
        <authorList>
            <person name="Alioto T."/>
            <person name="Alioto T."/>
            <person name="Gomez Garrido J."/>
        </authorList>
    </citation>
    <scope>NUCLEOTIDE SEQUENCE</scope>
    <source>
        <strain evidence="2">A484AB</strain>
    </source>
</reference>
<evidence type="ECO:0000256" key="1">
    <source>
        <dbReference type="SAM" id="MobiDB-lite"/>
    </source>
</evidence>
<keyword evidence="3" id="KW-1185">Reference proteome</keyword>
<evidence type="ECO:0000313" key="2">
    <source>
        <dbReference type="EMBL" id="CAB4040823.1"/>
    </source>
</evidence>
<organism evidence="2 3">
    <name type="scientific">Paramuricea clavata</name>
    <name type="common">Red gorgonian</name>
    <name type="synonym">Violescent sea-whip</name>
    <dbReference type="NCBI Taxonomy" id="317549"/>
    <lineage>
        <taxon>Eukaryota</taxon>
        <taxon>Metazoa</taxon>
        <taxon>Cnidaria</taxon>
        <taxon>Anthozoa</taxon>
        <taxon>Octocorallia</taxon>
        <taxon>Malacalcyonacea</taxon>
        <taxon>Plexauridae</taxon>
        <taxon>Paramuricea</taxon>
    </lineage>
</organism>
<feature type="compositionally biased region" description="Polar residues" evidence="1">
    <location>
        <begin position="29"/>
        <end position="69"/>
    </location>
</feature>
<proteinExistence type="predicted"/>
<gene>
    <name evidence="2" type="ORF">PACLA_8A012115</name>
</gene>